<dbReference type="GO" id="GO:0000703">
    <property type="term" value="F:oxidized pyrimidine nucleobase lesion DNA N-glycosylase activity"/>
    <property type="evidence" value="ECO:0007669"/>
    <property type="project" value="TreeGrafter"/>
</dbReference>
<dbReference type="InterPro" id="IPR011257">
    <property type="entry name" value="DNA_glycosylase"/>
</dbReference>
<dbReference type="PIRSF" id="PIRSF001435">
    <property type="entry name" value="Nth"/>
    <property type="match status" value="1"/>
</dbReference>
<sequence>MTNNFDKVFILFKKNYVQVPLEVFEKDAYKTLISTLLSSRTNDKTTHAASFRLFKKAANVNALKNLKTNELKNLIYPVGFYKTKAKHLTNLAEIIIRDFSGEVPQTREELMTLPGVGRKTANLVLNRAFGIPAIAVDTHVHRISNMLGWVSTNTPEQTESELVKILPRKYWRDINRLFVSIGRQFTSKKKLDGFLRSNKLV</sequence>
<dbReference type="InterPro" id="IPR004036">
    <property type="entry name" value="Endonuclease-III-like_CS2"/>
</dbReference>
<evidence type="ECO:0000256" key="5">
    <source>
        <dbReference type="ARBA" id="ARBA00023239"/>
    </source>
</evidence>
<dbReference type="InterPro" id="IPR023170">
    <property type="entry name" value="HhH_base_excis_C"/>
</dbReference>
<evidence type="ECO:0000256" key="3">
    <source>
        <dbReference type="ARBA" id="ARBA00022801"/>
    </source>
</evidence>
<dbReference type="InterPro" id="IPR003265">
    <property type="entry name" value="HhH-GPD_domain"/>
</dbReference>
<dbReference type="PANTHER" id="PTHR43286:SF1">
    <property type="entry name" value="ENDONUCLEASE III-LIKE PROTEIN 1"/>
    <property type="match status" value="1"/>
</dbReference>
<proteinExistence type="inferred from homology"/>
<reference evidence="8 9" key="1">
    <citation type="journal article" date="2015" name="Nature">
        <title>rRNA introns, odd ribosomes, and small enigmatic genomes across a large radiation of phyla.</title>
        <authorList>
            <person name="Brown C.T."/>
            <person name="Hug L.A."/>
            <person name="Thomas B.C."/>
            <person name="Sharon I."/>
            <person name="Castelle C.J."/>
            <person name="Singh A."/>
            <person name="Wilkins M.J."/>
            <person name="Williams K.H."/>
            <person name="Banfield J.F."/>
        </authorList>
    </citation>
    <scope>NUCLEOTIDE SEQUENCE [LARGE SCALE GENOMIC DNA]</scope>
</reference>
<dbReference type="GO" id="GO:0003677">
    <property type="term" value="F:DNA binding"/>
    <property type="evidence" value="ECO:0007669"/>
    <property type="project" value="InterPro"/>
</dbReference>
<gene>
    <name evidence="8" type="ORF">US53_C0056G0005</name>
</gene>
<comment type="similarity">
    <text evidence="1">Belongs to the Nth/MutY family.</text>
</comment>
<dbReference type="GO" id="GO:0003906">
    <property type="term" value="F:DNA-(apurinic or apyrimidinic site) endonuclease activity"/>
    <property type="evidence" value="ECO:0007669"/>
    <property type="project" value="TreeGrafter"/>
</dbReference>
<comment type="caution">
    <text evidence="8">The sequence shown here is derived from an EMBL/GenBank/DDBJ whole genome shotgun (WGS) entry which is preliminary data.</text>
</comment>
<dbReference type="FunFam" id="1.10.340.30:FF:000001">
    <property type="entry name" value="Endonuclease III"/>
    <property type="match status" value="1"/>
</dbReference>
<protein>
    <submittedName>
        <fullName evidence="8">DNA-(Apurinic or apyrimidinic site) lyase</fullName>
    </submittedName>
</protein>
<evidence type="ECO:0000313" key="8">
    <source>
        <dbReference type="EMBL" id="KKQ36350.1"/>
    </source>
</evidence>
<dbReference type="InterPro" id="IPR000445">
    <property type="entry name" value="HhH_motif"/>
</dbReference>
<keyword evidence="2" id="KW-0227">DNA damage</keyword>
<dbReference type="PROSITE" id="PS01155">
    <property type="entry name" value="ENDONUCLEASE_III_2"/>
    <property type="match status" value="1"/>
</dbReference>
<dbReference type="EMBL" id="LBTI01000056">
    <property type="protein sequence ID" value="KKQ36350.1"/>
    <property type="molecule type" value="Genomic_DNA"/>
</dbReference>
<dbReference type="GO" id="GO:0006289">
    <property type="term" value="P:nucleotide-excision repair"/>
    <property type="evidence" value="ECO:0007669"/>
    <property type="project" value="TreeGrafter"/>
</dbReference>
<keyword evidence="3" id="KW-0378">Hydrolase</keyword>
<name>A0A0G0HCT3_9BACT</name>
<dbReference type="PATRIC" id="fig|1618545.3.peg.735"/>
<evidence type="ECO:0000256" key="2">
    <source>
        <dbReference type="ARBA" id="ARBA00022763"/>
    </source>
</evidence>
<accession>A0A0G0HCT3</accession>
<dbReference type="SUPFAM" id="SSF48150">
    <property type="entry name" value="DNA-glycosylase"/>
    <property type="match status" value="1"/>
</dbReference>
<keyword evidence="6" id="KW-0326">Glycosidase</keyword>
<dbReference type="AlphaFoldDB" id="A0A0G0HCT3"/>
<dbReference type="STRING" id="1618545.US53_C0056G0005"/>
<evidence type="ECO:0000256" key="4">
    <source>
        <dbReference type="ARBA" id="ARBA00023204"/>
    </source>
</evidence>
<keyword evidence="4" id="KW-0234">DNA repair</keyword>
<evidence type="ECO:0000256" key="1">
    <source>
        <dbReference type="ARBA" id="ARBA00008343"/>
    </source>
</evidence>
<dbReference type="PANTHER" id="PTHR43286">
    <property type="entry name" value="ENDONUCLEASE III-LIKE PROTEIN 1"/>
    <property type="match status" value="1"/>
</dbReference>
<dbReference type="Gene3D" id="1.10.340.30">
    <property type="entry name" value="Hypothetical protein, domain 2"/>
    <property type="match status" value="1"/>
</dbReference>
<feature type="domain" description="HhH-GPD" evidence="7">
    <location>
        <begin position="37"/>
        <end position="184"/>
    </location>
</feature>
<dbReference type="CDD" id="cd00056">
    <property type="entry name" value="ENDO3c"/>
    <property type="match status" value="1"/>
</dbReference>
<evidence type="ECO:0000313" key="9">
    <source>
        <dbReference type="Proteomes" id="UP000034591"/>
    </source>
</evidence>
<dbReference type="GO" id="GO:0016829">
    <property type="term" value="F:lyase activity"/>
    <property type="evidence" value="ECO:0007669"/>
    <property type="project" value="UniProtKB-KW"/>
</dbReference>
<dbReference type="GO" id="GO:0006285">
    <property type="term" value="P:base-excision repair, AP site formation"/>
    <property type="evidence" value="ECO:0007669"/>
    <property type="project" value="TreeGrafter"/>
</dbReference>
<organism evidence="8 9">
    <name type="scientific">Candidatus Woesebacteria bacterium GW2011_GWA1_37_7</name>
    <dbReference type="NCBI Taxonomy" id="1618545"/>
    <lineage>
        <taxon>Bacteria</taxon>
        <taxon>Candidatus Woeseibacteriota</taxon>
    </lineage>
</organism>
<dbReference type="Proteomes" id="UP000034591">
    <property type="component" value="Unassembled WGS sequence"/>
</dbReference>
<evidence type="ECO:0000259" key="7">
    <source>
        <dbReference type="SMART" id="SM00478"/>
    </source>
</evidence>
<dbReference type="Gene3D" id="1.10.1670.10">
    <property type="entry name" value="Helix-hairpin-Helix base-excision DNA repair enzymes (C-terminal)"/>
    <property type="match status" value="1"/>
</dbReference>
<dbReference type="Pfam" id="PF00730">
    <property type="entry name" value="HhH-GPD"/>
    <property type="match status" value="1"/>
</dbReference>
<evidence type="ECO:0000256" key="6">
    <source>
        <dbReference type="ARBA" id="ARBA00023295"/>
    </source>
</evidence>
<keyword evidence="5 8" id="KW-0456">Lyase</keyword>
<dbReference type="Pfam" id="PF00633">
    <property type="entry name" value="HHH"/>
    <property type="match status" value="1"/>
</dbReference>
<dbReference type="SMART" id="SM00478">
    <property type="entry name" value="ENDO3c"/>
    <property type="match status" value="1"/>
</dbReference>